<gene>
    <name evidence="1" type="ORF">MBHS_04780</name>
</gene>
<sequence>MAQITNDKALKAALKALPSNALRYVTSLFVENLITEQTDQRVVSAVVLAKNPNMSTNEQLSAFKACRAATIESRTQCGADCNWNEQAAHFIARASAAMIAPAGMCQAADPIWQVVMSCRMAKNCLLIAADDDAVNQENEVQYQIFEAYRRTNS</sequence>
<reference evidence="1 2" key="1">
    <citation type="submission" date="2016-10" db="EMBL/GenBank/DDBJ databases">
        <authorList>
            <person name="de Groot N.N."/>
        </authorList>
    </citation>
    <scope>NUCLEOTIDE SEQUENCE [LARGE SCALE GENOMIC DNA]</scope>
    <source>
        <strain evidence="1">MBHS1</strain>
    </source>
</reference>
<evidence type="ECO:0000313" key="1">
    <source>
        <dbReference type="EMBL" id="SEH08887.1"/>
    </source>
</evidence>
<protein>
    <submittedName>
        <fullName evidence="1">Uncharacterized protein</fullName>
    </submittedName>
</protein>
<dbReference type="OrthoDB" id="5624898at2"/>
<evidence type="ECO:0000313" key="2">
    <source>
        <dbReference type="Proteomes" id="UP000236724"/>
    </source>
</evidence>
<organism evidence="1 2">
    <name type="scientific">Candidatus Venteria ishoeyi</name>
    <dbReference type="NCBI Taxonomy" id="1899563"/>
    <lineage>
        <taxon>Bacteria</taxon>
        <taxon>Pseudomonadati</taxon>
        <taxon>Pseudomonadota</taxon>
        <taxon>Gammaproteobacteria</taxon>
        <taxon>Thiotrichales</taxon>
        <taxon>Thiotrichaceae</taxon>
        <taxon>Venteria</taxon>
    </lineage>
</organism>
<proteinExistence type="predicted"/>
<dbReference type="Proteomes" id="UP000236724">
    <property type="component" value="Unassembled WGS sequence"/>
</dbReference>
<accession>A0A1H6FFS8</accession>
<keyword evidence="2" id="KW-1185">Reference proteome</keyword>
<dbReference type="RefSeq" id="WP_103922393.1">
    <property type="nucleotide sequence ID" value="NZ_FMSV02000556.1"/>
</dbReference>
<name>A0A1H6FFS8_9GAMM</name>
<dbReference type="AlphaFoldDB" id="A0A1H6FFS8"/>
<dbReference type="EMBL" id="FMSV02000556">
    <property type="protein sequence ID" value="SEH08887.1"/>
    <property type="molecule type" value="Genomic_DNA"/>
</dbReference>